<evidence type="ECO:0000313" key="1">
    <source>
        <dbReference type="EMBL" id="KAI3689176.1"/>
    </source>
</evidence>
<comment type="caution">
    <text evidence="1">The sequence shown here is derived from an EMBL/GenBank/DDBJ whole genome shotgun (WGS) entry which is preliminary data.</text>
</comment>
<evidence type="ECO:0000313" key="2">
    <source>
        <dbReference type="Proteomes" id="UP001055811"/>
    </source>
</evidence>
<accession>A0ACB8YVB1</accession>
<sequence>MYYFSTICVANFPRLGEKRIKTIIGKLLSSVSSKLRRRELLRKVFDIQLIRRNLSQISISVRDKNPYF</sequence>
<organism evidence="1 2">
    <name type="scientific">Cichorium intybus</name>
    <name type="common">Chicory</name>
    <dbReference type="NCBI Taxonomy" id="13427"/>
    <lineage>
        <taxon>Eukaryota</taxon>
        <taxon>Viridiplantae</taxon>
        <taxon>Streptophyta</taxon>
        <taxon>Embryophyta</taxon>
        <taxon>Tracheophyta</taxon>
        <taxon>Spermatophyta</taxon>
        <taxon>Magnoliopsida</taxon>
        <taxon>eudicotyledons</taxon>
        <taxon>Gunneridae</taxon>
        <taxon>Pentapetalae</taxon>
        <taxon>asterids</taxon>
        <taxon>campanulids</taxon>
        <taxon>Asterales</taxon>
        <taxon>Asteraceae</taxon>
        <taxon>Cichorioideae</taxon>
        <taxon>Cichorieae</taxon>
        <taxon>Cichoriinae</taxon>
        <taxon>Cichorium</taxon>
    </lineage>
</organism>
<name>A0ACB8YVB1_CICIN</name>
<reference evidence="2" key="1">
    <citation type="journal article" date="2022" name="Mol. Ecol. Resour.">
        <title>The genomes of chicory, endive, great burdock and yacon provide insights into Asteraceae palaeo-polyploidization history and plant inulin production.</title>
        <authorList>
            <person name="Fan W."/>
            <person name="Wang S."/>
            <person name="Wang H."/>
            <person name="Wang A."/>
            <person name="Jiang F."/>
            <person name="Liu H."/>
            <person name="Zhao H."/>
            <person name="Xu D."/>
            <person name="Zhang Y."/>
        </authorList>
    </citation>
    <scope>NUCLEOTIDE SEQUENCE [LARGE SCALE GENOMIC DNA]</scope>
    <source>
        <strain evidence="2">cv. Punajuju</strain>
    </source>
</reference>
<dbReference type="EMBL" id="CM042017">
    <property type="protein sequence ID" value="KAI3689176.1"/>
    <property type="molecule type" value="Genomic_DNA"/>
</dbReference>
<protein>
    <submittedName>
        <fullName evidence="1">Uncharacterized protein</fullName>
    </submittedName>
</protein>
<reference evidence="1 2" key="2">
    <citation type="journal article" date="2022" name="Mol. Ecol. Resour.">
        <title>The genomes of chicory, endive, great burdock and yacon provide insights into Asteraceae paleo-polyploidization history and plant inulin production.</title>
        <authorList>
            <person name="Fan W."/>
            <person name="Wang S."/>
            <person name="Wang H."/>
            <person name="Wang A."/>
            <person name="Jiang F."/>
            <person name="Liu H."/>
            <person name="Zhao H."/>
            <person name="Xu D."/>
            <person name="Zhang Y."/>
        </authorList>
    </citation>
    <scope>NUCLEOTIDE SEQUENCE [LARGE SCALE GENOMIC DNA]</scope>
    <source>
        <strain evidence="2">cv. Punajuju</strain>
        <tissue evidence="1">Leaves</tissue>
    </source>
</reference>
<dbReference type="Proteomes" id="UP001055811">
    <property type="component" value="Linkage Group LG09"/>
</dbReference>
<keyword evidence="2" id="KW-1185">Reference proteome</keyword>
<proteinExistence type="predicted"/>
<gene>
    <name evidence="1" type="ORF">L2E82_47126</name>
</gene>